<dbReference type="InterPro" id="IPR021139">
    <property type="entry name" value="NYN"/>
</dbReference>
<dbReference type="GO" id="GO:0010468">
    <property type="term" value="P:regulation of gene expression"/>
    <property type="evidence" value="ECO:0007669"/>
    <property type="project" value="InterPro"/>
</dbReference>
<keyword evidence="3" id="KW-1185">Reference proteome</keyword>
<protein>
    <recommendedName>
        <fullName evidence="1">NYN domain-containing protein</fullName>
    </recommendedName>
</protein>
<evidence type="ECO:0000313" key="3">
    <source>
        <dbReference type="Proteomes" id="UP000489600"/>
    </source>
</evidence>
<dbReference type="Proteomes" id="UP000489600">
    <property type="component" value="Unassembled WGS sequence"/>
</dbReference>
<sequence>MDKTAVFWDIRTCDVPDGVDIGSNIRSALSNTKYFGLISFFPYGDTISMKEEIVDDISRTGFMLQQVKGEGDRFHAFGAITVAMARQI</sequence>
<dbReference type="PANTHER" id="PTHR14379">
    <property type="entry name" value="LIMKAIN B LKAP"/>
    <property type="match status" value="1"/>
</dbReference>
<dbReference type="InterPro" id="IPR024768">
    <property type="entry name" value="Marf1"/>
</dbReference>
<comment type="caution">
    <text evidence="2">The sequence shown here is derived from an EMBL/GenBank/DDBJ whole genome shotgun (WGS) entry which is preliminary data.</text>
</comment>
<name>A0A565BG43_9BRAS</name>
<dbReference type="GO" id="GO:0004540">
    <property type="term" value="F:RNA nuclease activity"/>
    <property type="evidence" value="ECO:0007669"/>
    <property type="project" value="InterPro"/>
</dbReference>
<dbReference type="Pfam" id="PF01936">
    <property type="entry name" value="NYN"/>
    <property type="match status" value="1"/>
</dbReference>
<dbReference type="AlphaFoldDB" id="A0A565BG43"/>
<proteinExistence type="predicted"/>
<dbReference type="PANTHER" id="PTHR14379:SF3">
    <property type="entry name" value="MEIOSIS REGULATOR AND MRNA STABILITY FACTOR 1"/>
    <property type="match status" value="1"/>
</dbReference>
<evidence type="ECO:0000259" key="1">
    <source>
        <dbReference type="Pfam" id="PF01936"/>
    </source>
</evidence>
<feature type="domain" description="NYN" evidence="1">
    <location>
        <begin position="3"/>
        <end position="85"/>
    </location>
</feature>
<dbReference type="OrthoDB" id="1435724at2759"/>
<gene>
    <name evidence="2" type="ORF">ANE_LOCUS11058</name>
</gene>
<accession>A0A565BG43</accession>
<dbReference type="GO" id="GO:0005777">
    <property type="term" value="C:peroxisome"/>
    <property type="evidence" value="ECO:0007669"/>
    <property type="project" value="InterPro"/>
</dbReference>
<evidence type="ECO:0000313" key="2">
    <source>
        <dbReference type="EMBL" id="VVB00614.1"/>
    </source>
</evidence>
<organism evidence="2 3">
    <name type="scientific">Arabis nemorensis</name>
    <dbReference type="NCBI Taxonomy" id="586526"/>
    <lineage>
        <taxon>Eukaryota</taxon>
        <taxon>Viridiplantae</taxon>
        <taxon>Streptophyta</taxon>
        <taxon>Embryophyta</taxon>
        <taxon>Tracheophyta</taxon>
        <taxon>Spermatophyta</taxon>
        <taxon>Magnoliopsida</taxon>
        <taxon>eudicotyledons</taxon>
        <taxon>Gunneridae</taxon>
        <taxon>Pentapetalae</taxon>
        <taxon>rosids</taxon>
        <taxon>malvids</taxon>
        <taxon>Brassicales</taxon>
        <taxon>Brassicaceae</taxon>
        <taxon>Arabideae</taxon>
        <taxon>Arabis</taxon>
    </lineage>
</organism>
<reference evidence="2" key="1">
    <citation type="submission" date="2019-07" db="EMBL/GenBank/DDBJ databases">
        <authorList>
            <person name="Dittberner H."/>
        </authorList>
    </citation>
    <scope>NUCLEOTIDE SEQUENCE [LARGE SCALE GENOMIC DNA]</scope>
</reference>
<dbReference type="EMBL" id="CABITT030000004">
    <property type="protein sequence ID" value="VVB00614.1"/>
    <property type="molecule type" value="Genomic_DNA"/>
</dbReference>